<sequence length="831" mass="92871">MNASPASALLRRFAPPAAPRERLVVKRDGRLVPWDAAKITRAIALAYFDVQTNGANNPDRDDVTKRYGVDTATFMKAMAITERAKQMIELVYRANRYPSIEQIQDIVEKAIATESELEVAKSYIIYRQRQAERRLAKYEDNGLADYIAVSKYARYRADLQRRETYGEAVARVAQMHRDHFYDKLDTKIPEILPPELAGLVTGADRQRIGEWLLGQSLGNLITRSFDAVRARKVLPSMRSLQFGGIAILRNHSRMFNCAYSPADRVEFFGEYYFLLLSGTGCGFSVQKQHVGRLPTLPVRGRELDLTVKHFEIADTIEGWSDGLIELFKSYIEGYKVEFNFSKVRPRGTALKTSGGKAPGHLPLKQALAETERILAGAAGRKLRPIEVYDICMHVARSVLSGGIRRSATICLFSADDEEMMTAKTGDWFAKNPQRSASNNSAIILRGSNDEETFRKLFQAQKEFGEPGFYFTNDLEFGCNPCCEIGLHPVVQGPLSEQDVQHLRSIGYEGELGPDTRLSGWQMCNLTTINGAIATNDELFLDACLHAAVVGTLQAAYTKMPYLGPVTRFLNERDALLGVSICGMMDNPEVLFNPATLERGARLVRVANCLVASLIGIRSAARLTCVKPEGTASLLLGAGSGIHPHHARRYFRRVQANRKDPVYLHFRNANPHMTESSVYNPDADDVITFPVEAPKEAILRDELSALDFLEFVKLVQQHWVQVGTADESRSPGLHHNVSNTCTVQPDEWDQVASFIWTNRDYFTGISLLAHDGDKRYPQAPREEVTTEEDISKWNRLKYATVDYTQLSEKTDETKLKEAVACAGGACEIIHSG</sequence>
<evidence type="ECO:0000313" key="8">
    <source>
        <dbReference type="EMBL" id="OIR15137.1"/>
    </source>
</evidence>
<dbReference type="EMBL" id="MLJW01000010">
    <property type="protein sequence ID" value="OIR15137.1"/>
    <property type="molecule type" value="Genomic_DNA"/>
</dbReference>
<comment type="caution">
    <text evidence="8">The sequence shown here is derived from an EMBL/GenBank/DDBJ whole genome shotgun (WGS) entry which is preliminary data.</text>
</comment>
<protein>
    <submittedName>
        <fullName evidence="8">Adenosylcobalamin-dependent ribonucleoside-triphosphate reductase</fullName>
        <ecNumber evidence="8">1.17.4.2</ecNumber>
    </submittedName>
</protein>
<dbReference type="PROSITE" id="PS51161">
    <property type="entry name" value="ATP_CONE"/>
    <property type="match status" value="1"/>
</dbReference>
<keyword evidence="5 8" id="KW-0560">Oxidoreductase</keyword>
<evidence type="ECO:0000256" key="5">
    <source>
        <dbReference type="ARBA" id="ARBA00023002"/>
    </source>
</evidence>
<dbReference type="AlphaFoldDB" id="A0A1J5T2M4"/>
<dbReference type="InterPro" id="IPR005144">
    <property type="entry name" value="ATP-cone_dom"/>
</dbReference>
<dbReference type="SUPFAM" id="SSF51998">
    <property type="entry name" value="PFL-like glycyl radical enzymes"/>
    <property type="match status" value="1"/>
</dbReference>
<dbReference type="PANTHER" id="PTHR43371:SF1">
    <property type="entry name" value="RIBONUCLEOSIDE-DIPHOSPHATE REDUCTASE"/>
    <property type="match status" value="1"/>
</dbReference>
<dbReference type="GO" id="GO:0008998">
    <property type="term" value="F:ribonucleoside-triphosphate reductase (thioredoxin) activity"/>
    <property type="evidence" value="ECO:0007669"/>
    <property type="project" value="UniProtKB-EC"/>
</dbReference>
<dbReference type="GO" id="GO:0031419">
    <property type="term" value="F:cobalamin binding"/>
    <property type="evidence" value="ECO:0007669"/>
    <property type="project" value="UniProtKB-KW"/>
</dbReference>
<evidence type="ECO:0000259" key="7">
    <source>
        <dbReference type="PROSITE" id="PS51161"/>
    </source>
</evidence>
<gene>
    <name evidence="8" type="primary">rtpR</name>
    <name evidence="8" type="ORF">GALL_42560</name>
</gene>
<name>A0A1J5T2M4_9ZZZZ</name>
<dbReference type="InterPro" id="IPR050862">
    <property type="entry name" value="RdRp_reductase_class-2"/>
</dbReference>
<keyword evidence="2" id="KW-0846">Cobalamin</keyword>
<feature type="domain" description="ATP-cone" evidence="7">
    <location>
        <begin position="22"/>
        <end position="134"/>
    </location>
</feature>
<proteinExistence type="predicted"/>
<dbReference type="GO" id="GO:0004748">
    <property type="term" value="F:ribonucleoside-diphosphate reductase activity, thioredoxin disulfide as acceptor"/>
    <property type="evidence" value="ECO:0007669"/>
    <property type="project" value="TreeGrafter"/>
</dbReference>
<reference evidence="8" key="1">
    <citation type="submission" date="2016-10" db="EMBL/GenBank/DDBJ databases">
        <title>Sequence of Gallionella enrichment culture.</title>
        <authorList>
            <person name="Poehlein A."/>
            <person name="Muehling M."/>
            <person name="Daniel R."/>
        </authorList>
    </citation>
    <scope>NUCLEOTIDE SEQUENCE</scope>
</reference>
<keyword evidence="4" id="KW-0067">ATP-binding</keyword>
<evidence type="ECO:0000256" key="2">
    <source>
        <dbReference type="ARBA" id="ARBA00022628"/>
    </source>
</evidence>
<dbReference type="GO" id="GO:0005524">
    <property type="term" value="F:ATP binding"/>
    <property type="evidence" value="ECO:0007669"/>
    <property type="project" value="UniProtKB-KW"/>
</dbReference>
<accession>A0A1J5T2M4</accession>
<keyword evidence="6" id="KW-0170">Cobalt</keyword>
<evidence type="ECO:0000256" key="6">
    <source>
        <dbReference type="ARBA" id="ARBA00023285"/>
    </source>
</evidence>
<dbReference type="Gene3D" id="3.20.70.20">
    <property type="match status" value="2"/>
</dbReference>
<dbReference type="EC" id="1.17.4.2" evidence="8"/>
<keyword evidence="3" id="KW-0547">Nucleotide-binding</keyword>
<dbReference type="PANTHER" id="PTHR43371">
    <property type="entry name" value="VITAMIN B12-DEPENDENT RIBONUCLEOTIDE REDUCTASE"/>
    <property type="match status" value="1"/>
</dbReference>
<evidence type="ECO:0000256" key="4">
    <source>
        <dbReference type="ARBA" id="ARBA00022840"/>
    </source>
</evidence>
<organism evidence="8">
    <name type="scientific">mine drainage metagenome</name>
    <dbReference type="NCBI Taxonomy" id="410659"/>
    <lineage>
        <taxon>unclassified sequences</taxon>
        <taxon>metagenomes</taxon>
        <taxon>ecological metagenomes</taxon>
    </lineage>
</organism>
<evidence type="ECO:0000256" key="3">
    <source>
        <dbReference type="ARBA" id="ARBA00022741"/>
    </source>
</evidence>
<dbReference type="Pfam" id="PF03477">
    <property type="entry name" value="ATP-cone"/>
    <property type="match status" value="1"/>
</dbReference>
<comment type="cofactor">
    <cofactor evidence="1">
        <name>adenosylcob(III)alamin</name>
        <dbReference type="ChEBI" id="CHEBI:18408"/>
    </cofactor>
</comment>
<evidence type="ECO:0000256" key="1">
    <source>
        <dbReference type="ARBA" id="ARBA00001922"/>
    </source>
</evidence>